<dbReference type="Gene3D" id="3.40.50.1360">
    <property type="match status" value="1"/>
</dbReference>
<keyword evidence="2" id="KW-0313">Glucose metabolism</keyword>
<dbReference type="CDD" id="cd01400">
    <property type="entry name" value="6PGL"/>
    <property type="match status" value="1"/>
</dbReference>
<dbReference type="SUPFAM" id="SSF55347">
    <property type="entry name" value="Glyceraldehyde-3-phosphate dehydrogenase-like, C-terminal domain"/>
    <property type="match status" value="1"/>
</dbReference>
<dbReference type="Proteomes" id="UP000678393">
    <property type="component" value="Unassembled WGS sequence"/>
</dbReference>
<feature type="domain" description="Glucosamine/galactosamine-6-phosphate isomerase" evidence="6">
    <location>
        <begin position="589"/>
        <end position="813"/>
    </location>
</feature>
<evidence type="ECO:0000259" key="5">
    <source>
        <dbReference type="Pfam" id="PF00479"/>
    </source>
</evidence>
<dbReference type="GO" id="GO:0009051">
    <property type="term" value="P:pentose-phosphate shunt, oxidative branch"/>
    <property type="evidence" value="ECO:0007669"/>
    <property type="project" value="TreeGrafter"/>
</dbReference>
<dbReference type="InterPro" id="IPR022674">
    <property type="entry name" value="G6P_DH_NAD-bd"/>
</dbReference>
<dbReference type="PANTHER" id="PTHR23429">
    <property type="entry name" value="GLUCOSE-6-PHOSPHATE 1-DEHYDROGENASE G6PD"/>
    <property type="match status" value="1"/>
</dbReference>
<protein>
    <recommendedName>
        <fullName evidence="10">6-phosphogluconolactonase</fullName>
    </recommendedName>
</protein>
<evidence type="ECO:0000256" key="3">
    <source>
        <dbReference type="ARBA" id="ARBA00022857"/>
    </source>
</evidence>
<dbReference type="GO" id="GO:0050661">
    <property type="term" value="F:NADP binding"/>
    <property type="evidence" value="ECO:0007669"/>
    <property type="project" value="InterPro"/>
</dbReference>
<dbReference type="InterPro" id="IPR036291">
    <property type="entry name" value="NAD(P)-bd_dom_sf"/>
</dbReference>
<dbReference type="InterPro" id="IPR005900">
    <property type="entry name" value="6-phosphogluconolactonase_DevB"/>
</dbReference>
<accession>A0A8S3Z7V5</accession>
<dbReference type="Gene3D" id="3.30.360.10">
    <property type="entry name" value="Dihydrodipicolinate Reductase, domain 2"/>
    <property type="match status" value="1"/>
</dbReference>
<dbReference type="InterPro" id="IPR037171">
    <property type="entry name" value="NagB/RpiA_transferase-like"/>
</dbReference>
<evidence type="ECO:0000256" key="1">
    <source>
        <dbReference type="ARBA" id="ARBA00004959"/>
    </source>
</evidence>
<dbReference type="GO" id="GO:0017057">
    <property type="term" value="F:6-phosphogluconolactonase activity"/>
    <property type="evidence" value="ECO:0007669"/>
    <property type="project" value="InterPro"/>
</dbReference>
<evidence type="ECO:0000313" key="9">
    <source>
        <dbReference type="Proteomes" id="UP000678393"/>
    </source>
</evidence>
<dbReference type="PANTHER" id="PTHR23429:SF7">
    <property type="entry name" value="GDH_6PGL ENDOPLASMIC BIFUNCTIONAL PROTEIN"/>
    <property type="match status" value="1"/>
</dbReference>
<dbReference type="Pfam" id="PF02781">
    <property type="entry name" value="G6PD_C"/>
    <property type="match status" value="1"/>
</dbReference>
<dbReference type="GO" id="GO:0006006">
    <property type="term" value="P:glucose metabolic process"/>
    <property type="evidence" value="ECO:0007669"/>
    <property type="project" value="UniProtKB-KW"/>
</dbReference>
<dbReference type="GO" id="GO:0004345">
    <property type="term" value="F:glucose-6-phosphate dehydrogenase activity"/>
    <property type="evidence" value="ECO:0007669"/>
    <property type="project" value="InterPro"/>
</dbReference>
<dbReference type="NCBIfam" id="TIGR01198">
    <property type="entry name" value="pgl"/>
    <property type="match status" value="1"/>
</dbReference>
<dbReference type="AlphaFoldDB" id="A0A8S3Z7V5"/>
<evidence type="ECO:0000256" key="4">
    <source>
        <dbReference type="ARBA" id="ARBA00023277"/>
    </source>
</evidence>
<dbReference type="EMBL" id="CAJHNH020001629">
    <property type="protein sequence ID" value="CAG5123830.1"/>
    <property type="molecule type" value="Genomic_DNA"/>
</dbReference>
<comment type="pathway">
    <text evidence="1">Carbohydrate degradation; pentose phosphate pathway.</text>
</comment>
<evidence type="ECO:0000259" key="6">
    <source>
        <dbReference type="Pfam" id="PF01182"/>
    </source>
</evidence>
<organism evidence="8 9">
    <name type="scientific">Candidula unifasciata</name>
    <dbReference type="NCBI Taxonomy" id="100452"/>
    <lineage>
        <taxon>Eukaryota</taxon>
        <taxon>Metazoa</taxon>
        <taxon>Spiralia</taxon>
        <taxon>Lophotrochozoa</taxon>
        <taxon>Mollusca</taxon>
        <taxon>Gastropoda</taxon>
        <taxon>Heterobranchia</taxon>
        <taxon>Euthyneura</taxon>
        <taxon>Panpulmonata</taxon>
        <taxon>Eupulmonata</taxon>
        <taxon>Stylommatophora</taxon>
        <taxon>Helicina</taxon>
        <taxon>Helicoidea</taxon>
        <taxon>Geomitridae</taxon>
        <taxon>Candidula</taxon>
    </lineage>
</organism>
<feature type="domain" description="Glucose-6-phosphate dehydrogenase NAD-binding" evidence="5">
    <location>
        <begin position="42"/>
        <end position="238"/>
    </location>
</feature>
<gene>
    <name evidence="8" type="ORF">CUNI_LOCUS9388</name>
</gene>
<dbReference type="SUPFAM" id="SSF51735">
    <property type="entry name" value="NAD(P)-binding Rossmann-fold domains"/>
    <property type="match status" value="1"/>
</dbReference>
<dbReference type="Gene3D" id="3.40.50.720">
    <property type="entry name" value="NAD(P)-binding Rossmann-like Domain"/>
    <property type="match status" value="1"/>
</dbReference>
<evidence type="ECO:0008006" key="10">
    <source>
        <dbReference type="Google" id="ProtNLM"/>
    </source>
</evidence>
<dbReference type="InterPro" id="IPR022675">
    <property type="entry name" value="G6P_DH_C"/>
</dbReference>
<sequence length="823" mass="92955">MFCRFELTAGSVVATFARTLTLIICLAAVGSPVSNNKHSVLVIVGGTGDLAEKYLWQSVFDVYLSIVENRHDESNWSPTPVNHTIDFYAAGRSQQDKGSVILNKILTTAVKCDVDSERQCLKTLTEFIDKVTYITLLEDEDYALVCSELTRKFVNFPASTTRELILFVAIPPDAYEAVLAKFHKHCSALRSHNVSVRLAVEKPFGLDKASAETMSNKMLSYFEEEDIYRVDHYLGKSVAKAILPFRHLNPNFEKNLNKDFVEKVEIFIKETVGVEDRLEVYNTMGVLRDIHQNHLTQLLILVSMDLPSDMNNTVEVHQNKERLLKQIEPVTRHNSLFGQYKTYAGNAKDLESNNTGNSPTFAASVVKINSPRWRSVPFLLVSGKQLDVRESFIRIVFKDNYVCVSHCAHKNLEEKGKNAKQIIFHIGHGSLHRPSILVSKSFEKAHCPEHFKESLDVNSLSTHAVYGDSLKQFYVCTVLKDIPAYVSIFADILANRQEHFVSTTQLLLSWQMWDYITSAPKKIRIYEHSDPQGHLNFIVKESQLEFAKDIGPERDGDNERVVSRKSDEHKFMQTAATFLGQKLVTSHTDHLAFLLARDIDKAAGADIQSKGSFHIAFSGGVSVQKIFQVLAHSFANLHWQSIHVWQVDERCVPHQDERSNFQMLDRELLRFVDIPYSNIHAMPVYTGGRLCDPELGGAHAYAESLRHIVPNSQLDFIVLGLGTDGHTASLFPMSADLHVDSNTFVITTEDGPRGTERRMTMTLPLINRAKRVTIFVTGSQKQEIVSKLETDTLQSVEHYPILGVNPVNGTLCWYIDYSAYTED</sequence>
<dbReference type="GO" id="GO:0005783">
    <property type="term" value="C:endoplasmic reticulum"/>
    <property type="evidence" value="ECO:0007669"/>
    <property type="project" value="TreeGrafter"/>
</dbReference>
<evidence type="ECO:0000313" key="8">
    <source>
        <dbReference type="EMBL" id="CAG5123830.1"/>
    </source>
</evidence>
<keyword evidence="3" id="KW-0521">NADP</keyword>
<dbReference type="Pfam" id="PF00479">
    <property type="entry name" value="G6PD_N"/>
    <property type="match status" value="1"/>
</dbReference>
<dbReference type="InterPro" id="IPR001282">
    <property type="entry name" value="G6P_DH"/>
</dbReference>
<feature type="domain" description="Glucose-6-phosphate dehydrogenase C-terminal" evidence="7">
    <location>
        <begin position="244"/>
        <end position="528"/>
    </location>
</feature>
<dbReference type="Pfam" id="PF01182">
    <property type="entry name" value="Glucosamine_iso"/>
    <property type="match status" value="1"/>
</dbReference>
<evidence type="ECO:0000259" key="7">
    <source>
        <dbReference type="Pfam" id="PF02781"/>
    </source>
</evidence>
<name>A0A8S3Z7V5_9EUPU</name>
<dbReference type="PRINTS" id="PR00079">
    <property type="entry name" value="G6PDHDRGNASE"/>
</dbReference>
<evidence type="ECO:0000256" key="2">
    <source>
        <dbReference type="ARBA" id="ARBA00022526"/>
    </source>
</evidence>
<dbReference type="InterPro" id="IPR006148">
    <property type="entry name" value="Glc/Gal-6P_isomerase"/>
</dbReference>
<dbReference type="SUPFAM" id="SSF100950">
    <property type="entry name" value="NagB/RpiA/CoA transferase-like"/>
    <property type="match status" value="1"/>
</dbReference>
<reference evidence="8" key="1">
    <citation type="submission" date="2021-04" db="EMBL/GenBank/DDBJ databases">
        <authorList>
            <consortium name="Molecular Ecology Group"/>
        </authorList>
    </citation>
    <scope>NUCLEOTIDE SEQUENCE</scope>
</reference>
<keyword evidence="9" id="KW-1185">Reference proteome</keyword>
<keyword evidence="4" id="KW-0119">Carbohydrate metabolism</keyword>
<proteinExistence type="predicted"/>
<comment type="caution">
    <text evidence="8">The sequence shown here is derived from an EMBL/GenBank/DDBJ whole genome shotgun (WGS) entry which is preliminary data.</text>
</comment>
<dbReference type="OrthoDB" id="60984at2759"/>